<dbReference type="PROSITE" id="PS51257">
    <property type="entry name" value="PROKAR_LIPOPROTEIN"/>
    <property type="match status" value="1"/>
</dbReference>
<evidence type="ECO:0000256" key="2">
    <source>
        <dbReference type="SAM" id="SignalP"/>
    </source>
</evidence>
<accession>A0AAW1TI70</accession>
<keyword evidence="2" id="KW-0732">Signal</keyword>
<dbReference type="Proteomes" id="UP001485043">
    <property type="component" value="Unassembled WGS sequence"/>
</dbReference>
<dbReference type="EMBL" id="JALJOV010000002">
    <property type="protein sequence ID" value="KAK9869018.1"/>
    <property type="molecule type" value="Genomic_DNA"/>
</dbReference>
<sequence>MKSISVPLVLAWLCACVILRADPSSGLKGQPDALNAVPAICVIIRTYWGHGGDSHSGLRALIASLQRQSVKEWEAILVVMDSRPFEDLSLILQEVQDERIWTFAEWIGPKFSPKTAGAWNLDYHALLYNLTDEAIRACPLTTRWVMATNGDNEYAASFFEELQKSADSDVVASDFYSRYQRSTAAPCERFAQAVDMPACKPNKLQWCHTDLGANAFNYERLIREDRRFGALAQHSNGLTADHYDGVMAQAVLNTGWKVRHLTNHCMFDHSPSPQRCARLGGVWDDSLSHDPAGGAGSCISRSEADKHFATPEGQSALEEITIQLSSDGNLQAFLPPNSTTSTRIQCLRQRNVEQQTLQMMLMFGPLCAADVDAPAFAGLSDSTAAHFPAQTGGLQQQVFAHQLHTPRPTRVPPQPPRHSTHQPSYRKKVLPRWQSRPASRHTVGSDGEL</sequence>
<name>A0AAW1TI70_9CHLO</name>
<organism evidence="3 4">
    <name type="scientific">Apatococcus fuscideae</name>
    <dbReference type="NCBI Taxonomy" id="2026836"/>
    <lineage>
        <taxon>Eukaryota</taxon>
        <taxon>Viridiplantae</taxon>
        <taxon>Chlorophyta</taxon>
        <taxon>core chlorophytes</taxon>
        <taxon>Trebouxiophyceae</taxon>
        <taxon>Chlorellales</taxon>
        <taxon>Chlorellaceae</taxon>
        <taxon>Apatococcus</taxon>
    </lineage>
</organism>
<gene>
    <name evidence="3" type="ORF">WJX84_000995</name>
</gene>
<feature type="chain" id="PRO_5043632082" evidence="2">
    <location>
        <begin position="27"/>
        <end position="449"/>
    </location>
</feature>
<feature type="compositionally biased region" description="Basic residues" evidence="1">
    <location>
        <begin position="418"/>
        <end position="430"/>
    </location>
</feature>
<evidence type="ECO:0000313" key="4">
    <source>
        <dbReference type="Proteomes" id="UP001485043"/>
    </source>
</evidence>
<keyword evidence="4" id="KW-1185">Reference proteome</keyword>
<dbReference type="AlphaFoldDB" id="A0AAW1TI70"/>
<proteinExistence type="predicted"/>
<evidence type="ECO:0000313" key="3">
    <source>
        <dbReference type="EMBL" id="KAK9869018.1"/>
    </source>
</evidence>
<reference evidence="3 4" key="1">
    <citation type="journal article" date="2024" name="Nat. Commun.">
        <title>Phylogenomics reveals the evolutionary origins of lichenization in chlorophyte algae.</title>
        <authorList>
            <person name="Puginier C."/>
            <person name="Libourel C."/>
            <person name="Otte J."/>
            <person name="Skaloud P."/>
            <person name="Haon M."/>
            <person name="Grisel S."/>
            <person name="Petersen M."/>
            <person name="Berrin J.G."/>
            <person name="Delaux P.M."/>
            <person name="Dal Grande F."/>
            <person name="Keller J."/>
        </authorList>
    </citation>
    <scope>NUCLEOTIDE SEQUENCE [LARGE SCALE GENOMIC DNA]</scope>
    <source>
        <strain evidence="3 4">SAG 2523</strain>
    </source>
</reference>
<feature type="region of interest" description="Disordered" evidence="1">
    <location>
        <begin position="405"/>
        <end position="449"/>
    </location>
</feature>
<protein>
    <submittedName>
        <fullName evidence="3">Uncharacterized protein</fullName>
    </submittedName>
</protein>
<evidence type="ECO:0000256" key="1">
    <source>
        <dbReference type="SAM" id="MobiDB-lite"/>
    </source>
</evidence>
<feature type="signal peptide" evidence="2">
    <location>
        <begin position="1"/>
        <end position="26"/>
    </location>
</feature>
<comment type="caution">
    <text evidence="3">The sequence shown here is derived from an EMBL/GenBank/DDBJ whole genome shotgun (WGS) entry which is preliminary data.</text>
</comment>